<organism evidence="8 9">
    <name type="scientific">Folsomia candida</name>
    <name type="common">Springtail</name>
    <dbReference type="NCBI Taxonomy" id="158441"/>
    <lineage>
        <taxon>Eukaryota</taxon>
        <taxon>Metazoa</taxon>
        <taxon>Ecdysozoa</taxon>
        <taxon>Arthropoda</taxon>
        <taxon>Hexapoda</taxon>
        <taxon>Collembola</taxon>
        <taxon>Entomobryomorpha</taxon>
        <taxon>Isotomoidea</taxon>
        <taxon>Isotomidae</taxon>
        <taxon>Proisotominae</taxon>
        <taxon>Folsomia</taxon>
    </lineage>
</organism>
<gene>
    <name evidence="8" type="ORF">Fcan01_05699</name>
</gene>
<feature type="compositionally biased region" description="Basic residues" evidence="5">
    <location>
        <begin position="107"/>
        <end position="117"/>
    </location>
</feature>
<keyword evidence="9" id="KW-1185">Reference proteome</keyword>
<reference evidence="8 9" key="1">
    <citation type="submission" date="2015-12" db="EMBL/GenBank/DDBJ databases">
        <title>The genome of Folsomia candida.</title>
        <authorList>
            <person name="Faddeeva A."/>
            <person name="Derks M.F."/>
            <person name="Anvar Y."/>
            <person name="Smit S."/>
            <person name="Van Straalen N."/>
            <person name="Roelofs D."/>
        </authorList>
    </citation>
    <scope>NUCLEOTIDE SEQUENCE [LARGE SCALE GENOMIC DNA]</scope>
    <source>
        <strain evidence="8 9">VU population</strain>
        <tissue evidence="8">Whole body</tissue>
    </source>
</reference>
<evidence type="ECO:0000313" key="8">
    <source>
        <dbReference type="EMBL" id="OXA60034.1"/>
    </source>
</evidence>
<dbReference type="GO" id="GO:0036122">
    <property type="term" value="F:BMP binding"/>
    <property type="evidence" value="ECO:0007669"/>
    <property type="project" value="TreeGrafter"/>
</dbReference>
<dbReference type="Gene3D" id="2.10.90.10">
    <property type="entry name" value="Cystine-knot cytokines"/>
    <property type="match status" value="1"/>
</dbReference>
<accession>A0A226ESI8</accession>
<evidence type="ECO:0000313" key="9">
    <source>
        <dbReference type="Proteomes" id="UP000198287"/>
    </source>
</evidence>
<dbReference type="InterPro" id="IPR004133">
    <property type="entry name" value="DAN_dom"/>
</dbReference>
<feature type="region of interest" description="Disordered" evidence="5">
    <location>
        <begin position="273"/>
        <end position="307"/>
    </location>
</feature>
<dbReference type="GO" id="GO:0048018">
    <property type="term" value="F:receptor ligand activity"/>
    <property type="evidence" value="ECO:0007669"/>
    <property type="project" value="TreeGrafter"/>
</dbReference>
<dbReference type="AlphaFoldDB" id="A0A226ESI8"/>
<comment type="caution">
    <text evidence="8">The sequence shown here is derived from an EMBL/GenBank/DDBJ whole genome shotgun (WGS) entry which is preliminary data.</text>
</comment>
<dbReference type="EMBL" id="LNIX01000002">
    <property type="protein sequence ID" value="OXA60034.1"/>
    <property type="molecule type" value="Genomic_DNA"/>
</dbReference>
<evidence type="ECO:0000256" key="1">
    <source>
        <dbReference type="ARBA" id="ARBA00004613"/>
    </source>
</evidence>
<feature type="compositionally biased region" description="Low complexity" evidence="5">
    <location>
        <begin position="292"/>
        <end position="305"/>
    </location>
</feature>
<dbReference type="GO" id="GO:0038098">
    <property type="term" value="P:sequestering of BMP from receptor via BMP binding"/>
    <property type="evidence" value="ECO:0007669"/>
    <property type="project" value="TreeGrafter"/>
</dbReference>
<dbReference type="Pfam" id="PF03045">
    <property type="entry name" value="DAN"/>
    <property type="match status" value="1"/>
</dbReference>
<evidence type="ECO:0000256" key="3">
    <source>
        <dbReference type="ARBA" id="ARBA00022729"/>
    </source>
</evidence>
<evidence type="ECO:0000256" key="2">
    <source>
        <dbReference type="ARBA" id="ARBA00022525"/>
    </source>
</evidence>
<feature type="domain" description="CTCK" evidence="7">
    <location>
        <begin position="352"/>
        <end position="432"/>
    </location>
</feature>
<name>A0A226ESI8_FOLCA</name>
<proteinExistence type="predicted"/>
<dbReference type="SMART" id="SM00041">
    <property type="entry name" value="CT"/>
    <property type="match status" value="1"/>
</dbReference>
<keyword evidence="4" id="KW-1015">Disulfide bond</keyword>
<feature type="region of interest" description="Disordered" evidence="5">
    <location>
        <begin position="323"/>
        <end position="346"/>
    </location>
</feature>
<comment type="subcellular location">
    <subcellularLocation>
        <location evidence="1">Secreted</location>
    </subcellularLocation>
</comment>
<dbReference type="GO" id="GO:0005615">
    <property type="term" value="C:extracellular space"/>
    <property type="evidence" value="ECO:0007669"/>
    <property type="project" value="TreeGrafter"/>
</dbReference>
<dbReference type="PANTHER" id="PTHR15283">
    <property type="entry name" value="GREMLIN 1"/>
    <property type="match status" value="1"/>
</dbReference>
<dbReference type="InterPro" id="IPR029034">
    <property type="entry name" value="Cystine-knot_cytokine"/>
</dbReference>
<evidence type="ECO:0000259" key="7">
    <source>
        <dbReference type="SMART" id="SM00041"/>
    </source>
</evidence>
<dbReference type="Proteomes" id="UP000198287">
    <property type="component" value="Unassembled WGS sequence"/>
</dbReference>
<protein>
    <submittedName>
        <fullName evidence="8">Gremlin-1</fullName>
    </submittedName>
</protein>
<feature type="compositionally biased region" description="Polar residues" evidence="5">
    <location>
        <begin position="242"/>
        <end position="255"/>
    </location>
</feature>
<keyword evidence="6" id="KW-0472">Membrane</keyword>
<feature type="compositionally biased region" description="Basic and acidic residues" evidence="5">
    <location>
        <begin position="94"/>
        <end position="106"/>
    </location>
</feature>
<feature type="region of interest" description="Disordered" evidence="5">
    <location>
        <begin position="229"/>
        <end position="255"/>
    </location>
</feature>
<dbReference type="OrthoDB" id="10061784at2759"/>
<feature type="transmembrane region" description="Helical" evidence="6">
    <location>
        <begin position="161"/>
        <end position="183"/>
    </location>
</feature>
<sequence length="443" mass="48698">MVTITSMKKIQEPDLLQDQPHRMTNNLNKHRAYRLDHPKSKTRRHYPSEESNSSISACTTLTSVSSSCSSDEFSPVSPLSTSHDVVIEGLDEKTRWTQDTNVEKPKSKNKGTIRHPPQKLAPSSQAWIRTKGSSSSSSGSHHHHGWRPCCCMSVVATTKQLIVLIIAAIIVSISVGSLIAVVLSRLSHSEVVSSSSSIVVGDRKNGEGLVGSGSLSSSDISQIDDDIEESEDMESDTYQYEELSSSEVHTSENSNLDLKEVSRLSWNMLNSNQERANSGKGASSRHRHHHSQSQQQPISSSSFSGMSGGGEVVLPSKMIFTSSSDDELDTSSNLTPNSSGESNKKKRSCCRTQKYSQVIKRDGCEPLTVMNKMCFGQCVSVWVPGLFSSFPVCKPSRSSWKTVILTCGKNRDRKKRVRIEKVRRCSCMEIDPTAASPASSKRR</sequence>
<dbReference type="InterPro" id="IPR006207">
    <property type="entry name" value="Cys_knot_C"/>
</dbReference>
<feature type="region of interest" description="Disordered" evidence="5">
    <location>
        <begin position="94"/>
        <end position="143"/>
    </location>
</feature>
<keyword evidence="6" id="KW-1133">Transmembrane helix</keyword>
<dbReference type="PANTHER" id="PTHR15283:SF4">
    <property type="entry name" value="BURSICON"/>
    <property type="match status" value="1"/>
</dbReference>
<keyword evidence="2" id="KW-0964">Secreted</keyword>
<evidence type="ECO:0000256" key="6">
    <source>
        <dbReference type="SAM" id="Phobius"/>
    </source>
</evidence>
<keyword evidence="3" id="KW-0732">Signal</keyword>
<evidence type="ECO:0000256" key="4">
    <source>
        <dbReference type="ARBA" id="ARBA00023157"/>
    </source>
</evidence>
<keyword evidence="6" id="KW-0812">Transmembrane</keyword>
<evidence type="ECO:0000256" key="5">
    <source>
        <dbReference type="SAM" id="MobiDB-lite"/>
    </source>
</evidence>
<dbReference type="GO" id="GO:0009887">
    <property type="term" value="P:animal organ morphogenesis"/>
    <property type="evidence" value="ECO:0007669"/>
    <property type="project" value="TreeGrafter"/>
</dbReference>